<feature type="transmembrane region" description="Helical" evidence="1">
    <location>
        <begin position="34"/>
        <end position="53"/>
    </location>
</feature>
<dbReference type="AlphaFoldDB" id="A0A8J7M7G7"/>
<keyword evidence="3" id="KW-1185">Reference proteome</keyword>
<evidence type="ECO:0000256" key="1">
    <source>
        <dbReference type="SAM" id="Phobius"/>
    </source>
</evidence>
<proteinExistence type="predicted"/>
<comment type="caution">
    <text evidence="2">The sequence shown here is derived from an EMBL/GenBank/DDBJ whole genome shotgun (WGS) entry which is preliminary data.</text>
</comment>
<dbReference type="Proteomes" id="UP000655420">
    <property type="component" value="Unassembled WGS sequence"/>
</dbReference>
<accession>A0A8J7M7G7</accession>
<protein>
    <submittedName>
        <fullName evidence="2">Uncharacterized protein</fullName>
    </submittedName>
</protein>
<evidence type="ECO:0000313" key="2">
    <source>
        <dbReference type="EMBL" id="MBK0400001.1"/>
    </source>
</evidence>
<organism evidence="2 3">
    <name type="scientific">Thermohalobaculum xanthum</name>
    <dbReference type="NCBI Taxonomy" id="2753746"/>
    <lineage>
        <taxon>Bacteria</taxon>
        <taxon>Pseudomonadati</taxon>
        <taxon>Pseudomonadota</taxon>
        <taxon>Alphaproteobacteria</taxon>
        <taxon>Rhodobacterales</taxon>
        <taxon>Paracoccaceae</taxon>
        <taxon>Thermohalobaculum</taxon>
    </lineage>
</organism>
<sequence>MLFLALKAVIFVAGWWLGRVAIRVARRAGALDRPGAGVALHVALALVVALYWFPELRWAAEHPGAVARALGILALTALPVAGFVLFLRWAHRRAAAQRGERD</sequence>
<keyword evidence="1" id="KW-1133">Transmembrane helix</keyword>
<dbReference type="EMBL" id="JAEHHL010000007">
    <property type="protein sequence ID" value="MBK0400001.1"/>
    <property type="molecule type" value="Genomic_DNA"/>
</dbReference>
<dbReference type="RefSeq" id="WP_200610274.1">
    <property type="nucleotide sequence ID" value="NZ_JAEHHL010000007.1"/>
</dbReference>
<keyword evidence="1" id="KW-0472">Membrane</keyword>
<name>A0A8J7M7G7_9RHOB</name>
<feature type="transmembrane region" description="Helical" evidence="1">
    <location>
        <begin position="6"/>
        <end position="22"/>
    </location>
</feature>
<reference evidence="2" key="1">
    <citation type="submission" date="2020-12" db="EMBL/GenBank/DDBJ databases">
        <title>Bacterial taxonomy.</title>
        <authorList>
            <person name="Pan X."/>
        </authorList>
    </citation>
    <scope>NUCLEOTIDE SEQUENCE</scope>
    <source>
        <strain evidence="2">M0105</strain>
    </source>
</reference>
<gene>
    <name evidence="2" type="ORF">H0I76_12450</name>
</gene>
<keyword evidence="1" id="KW-0812">Transmembrane</keyword>
<evidence type="ECO:0000313" key="3">
    <source>
        <dbReference type="Proteomes" id="UP000655420"/>
    </source>
</evidence>
<feature type="transmembrane region" description="Helical" evidence="1">
    <location>
        <begin position="65"/>
        <end position="87"/>
    </location>
</feature>